<evidence type="ECO:0000313" key="2">
    <source>
        <dbReference type="EMBL" id="MFA1542796.1"/>
    </source>
</evidence>
<dbReference type="PANTHER" id="PTHR11895">
    <property type="entry name" value="TRANSAMIDASE"/>
    <property type="match status" value="1"/>
</dbReference>
<dbReference type="EMBL" id="JAXCEI010000014">
    <property type="protein sequence ID" value="MFA1542796.1"/>
    <property type="molecule type" value="Genomic_DNA"/>
</dbReference>
<comment type="caution">
    <text evidence="2">The sequence shown here is derived from an EMBL/GenBank/DDBJ whole genome shotgun (WGS) entry which is preliminary data.</text>
</comment>
<dbReference type="Pfam" id="PF01425">
    <property type="entry name" value="Amidase"/>
    <property type="match status" value="1"/>
</dbReference>
<dbReference type="InterPro" id="IPR020556">
    <property type="entry name" value="Amidase_CS"/>
</dbReference>
<dbReference type="PANTHER" id="PTHR11895:SF76">
    <property type="entry name" value="INDOLEACETAMIDE HYDROLASE"/>
    <property type="match status" value="1"/>
</dbReference>
<proteinExistence type="predicted"/>
<dbReference type="RefSeq" id="WP_371953219.1">
    <property type="nucleotide sequence ID" value="NZ_JAXCEI010000014.1"/>
</dbReference>
<protein>
    <submittedName>
        <fullName evidence="2">Amidase</fullName>
    </submittedName>
</protein>
<dbReference type="Gene3D" id="3.90.1300.10">
    <property type="entry name" value="Amidase signature (AS) domain"/>
    <property type="match status" value="1"/>
</dbReference>
<dbReference type="SUPFAM" id="SSF75304">
    <property type="entry name" value="Amidase signature (AS) enzymes"/>
    <property type="match status" value="1"/>
</dbReference>
<reference evidence="2 3" key="1">
    <citation type="submission" date="2023-11" db="EMBL/GenBank/DDBJ databases">
        <title>Actinomadura monticuli sp. nov., isolated from volcanic ash.</title>
        <authorList>
            <person name="Lee S.D."/>
            <person name="Yang H."/>
            <person name="Kim I.S."/>
        </authorList>
    </citation>
    <scope>NUCLEOTIDE SEQUENCE [LARGE SCALE GENOMIC DNA]</scope>
    <source>
        <strain evidence="2 3">DLS-62</strain>
    </source>
</reference>
<dbReference type="InterPro" id="IPR000120">
    <property type="entry name" value="Amidase"/>
</dbReference>
<gene>
    <name evidence="2" type="ORF">SM611_28025</name>
</gene>
<accession>A0ABV4QIA5</accession>
<dbReference type="PIRSF" id="PIRSF001221">
    <property type="entry name" value="Amidase_fungi"/>
    <property type="match status" value="1"/>
</dbReference>
<sequence length="495" mass="52379">MSEEICFASARDLARRIRARELSAREVVQAHLDQIERTNSQVNAVVTVVAEQALEQARRADERLARGALPGPLHGLPVAHKDTHATAGIRTTSGSPIFADHVPDEDELVVERMRAAGAITIGKTNVPEFAAGSHTFNPVFGVTRNPYDLSRSAGGSSGGAAAALACGMHPLADGSDMGGSLRNPASFCNVAGFRPSPGRVPSWPVPAGWATMGVQGPMAREVADAALLLSVLAGPDPRSPIALDTPGSAFAVPLDRDLAGLRVAWSPDLGGTVPVDPAVTGVLEPAVKVFEELGCAVEEACPDLSGADEVFRTLRAWHWDIALRPLLDERRAARALRGGTTPHTPRSASGYDVKPSLAQNIDAGRTLTGADLGRAEILHTALFHRVRLFFERYDALLLPVSQVPPFDAGVEYPDEVAGQPMPDYLEWMRSCFLVSATGCPALSVPAGFTSADRGGLPVGLQIVGPHHADLAVLQIGHAFERATRHAERRPPLPAP</sequence>
<dbReference type="PROSITE" id="PS00571">
    <property type="entry name" value="AMIDASES"/>
    <property type="match status" value="1"/>
</dbReference>
<keyword evidence="3" id="KW-1185">Reference proteome</keyword>
<dbReference type="Proteomes" id="UP001569963">
    <property type="component" value="Unassembled WGS sequence"/>
</dbReference>
<feature type="domain" description="Amidase" evidence="1">
    <location>
        <begin position="26"/>
        <end position="473"/>
    </location>
</feature>
<dbReference type="InterPro" id="IPR036928">
    <property type="entry name" value="AS_sf"/>
</dbReference>
<evidence type="ECO:0000259" key="1">
    <source>
        <dbReference type="Pfam" id="PF01425"/>
    </source>
</evidence>
<evidence type="ECO:0000313" key="3">
    <source>
        <dbReference type="Proteomes" id="UP001569963"/>
    </source>
</evidence>
<dbReference type="NCBIfam" id="NF005686">
    <property type="entry name" value="PRK07486.1"/>
    <property type="match status" value="1"/>
</dbReference>
<organism evidence="2 3">
    <name type="scientific">Actinomadura monticuli</name>
    <dbReference type="NCBI Taxonomy" id="3097367"/>
    <lineage>
        <taxon>Bacteria</taxon>
        <taxon>Bacillati</taxon>
        <taxon>Actinomycetota</taxon>
        <taxon>Actinomycetes</taxon>
        <taxon>Streptosporangiales</taxon>
        <taxon>Thermomonosporaceae</taxon>
        <taxon>Actinomadura</taxon>
    </lineage>
</organism>
<name>A0ABV4QIA5_9ACTN</name>
<dbReference type="InterPro" id="IPR023631">
    <property type="entry name" value="Amidase_dom"/>
</dbReference>